<proteinExistence type="predicted"/>
<dbReference type="Proteomes" id="UP000191144">
    <property type="component" value="Chromosome E"/>
</dbReference>
<reference evidence="2" key="1">
    <citation type="submission" date="2016-03" db="EMBL/GenBank/DDBJ databases">
        <authorList>
            <person name="Devillers Hugo."/>
        </authorList>
    </citation>
    <scope>NUCLEOTIDE SEQUENCE [LARGE SCALE GENOMIC DNA]</scope>
</reference>
<evidence type="ECO:0000313" key="2">
    <source>
        <dbReference type="Proteomes" id="UP000191144"/>
    </source>
</evidence>
<dbReference type="EMBL" id="LT598481">
    <property type="protein sequence ID" value="SCU88973.1"/>
    <property type="molecule type" value="Genomic_DNA"/>
</dbReference>
<dbReference type="AlphaFoldDB" id="A0A1G4JFC1"/>
<organism evidence="1 2">
    <name type="scientific">Lachancea meyersii CBS 8951</name>
    <dbReference type="NCBI Taxonomy" id="1266667"/>
    <lineage>
        <taxon>Eukaryota</taxon>
        <taxon>Fungi</taxon>
        <taxon>Dikarya</taxon>
        <taxon>Ascomycota</taxon>
        <taxon>Saccharomycotina</taxon>
        <taxon>Saccharomycetes</taxon>
        <taxon>Saccharomycetales</taxon>
        <taxon>Saccharomycetaceae</taxon>
        <taxon>Lachancea</taxon>
    </lineage>
</organism>
<name>A0A1G4JFC1_9SACH</name>
<evidence type="ECO:0000313" key="1">
    <source>
        <dbReference type="EMBL" id="SCU88973.1"/>
    </source>
</evidence>
<dbReference type="OrthoDB" id="4068218at2759"/>
<sequence>MNSDLLERIETIRKSVEDFSSARRLHRPPLKARMIINKYKYKTKAPRTKKNRLLPEKFQKVGALYDRVCNVPTTQLRAPNFHNCLKSLVQNSRKLTTVEDKANLAVIAAAGWCTVPLKEIKDSQTLILKCSECSQVLYLKIDDYLNTVEFEHQAAELLAKAHHNHCSKHRGGFDIKRDYYLNHENLCLEFQRVIEELRSTSSWDLDAEVKLDCEKLAPIRSIFGVSDCSSSIGKLSLILKGYKFINSHVIECTGCYHSAFVKTFQDPQFNGHAKWCKYHNESKLVEMMHTPVNGTPGNQDIDQRLKALTEYFSAP</sequence>
<keyword evidence="2" id="KW-1185">Reference proteome</keyword>
<gene>
    <name evidence="1" type="ORF">LAME_0E01794G</name>
</gene>
<accession>A0A1G4JFC1</accession>
<protein>
    <submittedName>
        <fullName evidence="1">LAME_0E01794g1_1</fullName>
    </submittedName>
</protein>